<evidence type="ECO:0000256" key="1">
    <source>
        <dbReference type="SAM" id="MobiDB-lite"/>
    </source>
</evidence>
<gene>
    <name evidence="3" type="ORF">GCM10022239_11070</name>
</gene>
<name>A0ABP7FEH2_9MICO</name>
<evidence type="ECO:0000313" key="4">
    <source>
        <dbReference type="Proteomes" id="UP001501004"/>
    </source>
</evidence>
<feature type="transmembrane region" description="Helical" evidence="2">
    <location>
        <begin position="211"/>
        <end position="233"/>
    </location>
</feature>
<dbReference type="Proteomes" id="UP001501004">
    <property type="component" value="Unassembled WGS sequence"/>
</dbReference>
<evidence type="ECO:0000313" key="3">
    <source>
        <dbReference type="EMBL" id="GAA3737073.1"/>
    </source>
</evidence>
<protein>
    <submittedName>
        <fullName evidence="3">Uncharacterized protein</fullName>
    </submittedName>
</protein>
<proteinExistence type="predicted"/>
<keyword evidence="2" id="KW-0472">Membrane</keyword>
<comment type="caution">
    <text evidence="3">The sequence shown here is derived from an EMBL/GenBank/DDBJ whole genome shotgun (WGS) entry which is preliminary data.</text>
</comment>
<keyword evidence="2" id="KW-1133">Transmembrane helix</keyword>
<feature type="region of interest" description="Disordered" evidence="1">
    <location>
        <begin position="185"/>
        <end position="205"/>
    </location>
</feature>
<dbReference type="EMBL" id="BAABAE010000003">
    <property type="protein sequence ID" value="GAA3737073.1"/>
    <property type="molecule type" value="Genomic_DNA"/>
</dbReference>
<accession>A0ABP7FEH2</accession>
<dbReference type="RefSeq" id="WP_344754576.1">
    <property type="nucleotide sequence ID" value="NZ_BAABAE010000003.1"/>
</dbReference>
<sequence length="244" mass="24368">MTSSASAGGTAHRPDRHGGFTRAGIRMLATAALAIGAVGMPVSAGGTPALAADASCSDGVTVVVDFTDVTVDGKAGAVEVGCADGDPENGRAALVAAGFTVTDSQPGFLCAIDSRPDPCPETFDGSFWSYWHATPDGEWTSYQVGADSSDPVPGQIEGWRYNDGTTPPGIAPGDVADAVVTSTPATAPQEVPGDEPGTEPPGEQAQAAQGAALTATAIGFLVVIAALVVVFAVRARRRGPGASD</sequence>
<keyword evidence="2" id="KW-0812">Transmembrane</keyword>
<evidence type="ECO:0000256" key="2">
    <source>
        <dbReference type="SAM" id="Phobius"/>
    </source>
</evidence>
<organism evidence="3 4">
    <name type="scientific">Leifsonella bigeumensis</name>
    <dbReference type="NCBI Taxonomy" id="433643"/>
    <lineage>
        <taxon>Bacteria</taxon>
        <taxon>Bacillati</taxon>
        <taxon>Actinomycetota</taxon>
        <taxon>Actinomycetes</taxon>
        <taxon>Micrococcales</taxon>
        <taxon>Microbacteriaceae</taxon>
        <taxon>Leifsonella</taxon>
    </lineage>
</organism>
<keyword evidence="4" id="KW-1185">Reference proteome</keyword>
<reference evidence="4" key="1">
    <citation type="journal article" date="2019" name="Int. J. Syst. Evol. Microbiol.">
        <title>The Global Catalogue of Microorganisms (GCM) 10K type strain sequencing project: providing services to taxonomists for standard genome sequencing and annotation.</title>
        <authorList>
            <consortium name="The Broad Institute Genomics Platform"/>
            <consortium name="The Broad Institute Genome Sequencing Center for Infectious Disease"/>
            <person name="Wu L."/>
            <person name="Ma J."/>
        </authorList>
    </citation>
    <scope>NUCLEOTIDE SEQUENCE [LARGE SCALE GENOMIC DNA]</scope>
    <source>
        <strain evidence="4">JCM 16949</strain>
    </source>
</reference>